<dbReference type="RefSeq" id="WP_088590171.1">
    <property type="nucleotide sequence ID" value="NZ_CADIJU010000008.1"/>
</dbReference>
<dbReference type="InterPro" id="IPR010994">
    <property type="entry name" value="RuvA_2-like"/>
</dbReference>
<accession>A0ABX9GFW6</accession>
<reference evidence="3 4" key="1">
    <citation type="submission" date="2018-06" db="EMBL/GenBank/DDBJ databases">
        <title>Genomic Encyclopedia of Type Strains, Phase III (KMG-III): the genomes of soil and plant-associated and newly described type strains.</title>
        <authorList>
            <person name="Whitman W."/>
        </authorList>
    </citation>
    <scope>NUCLEOTIDE SEQUENCE [LARGE SCALE GENOMIC DNA]</scope>
    <source>
        <strain evidence="3 4">CECT 7342</strain>
    </source>
</reference>
<dbReference type="PANTHER" id="PTHR21180">
    <property type="entry name" value="ENDONUCLEASE/EXONUCLEASE/PHOSPHATASE FAMILY DOMAIN-CONTAINING PROTEIN 1"/>
    <property type="match status" value="1"/>
</dbReference>
<feature type="region of interest" description="Disordered" evidence="1">
    <location>
        <begin position="123"/>
        <end position="184"/>
    </location>
</feature>
<feature type="domain" description="Helix-hairpin-helix DNA-binding motif class 1" evidence="2">
    <location>
        <begin position="65"/>
        <end position="84"/>
    </location>
</feature>
<dbReference type="SUPFAM" id="SSF47781">
    <property type="entry name" value="RuvA domain 2-like"/>
    <property type="match status" value="1"/>
</dbReference>
<proteinExistence type="predicted"/>
<dbReference type="Proteomes" id="UP000252124">
    <property type="component" value="Unassembled WGS sequence"/>
</dbReference>
<feature type="compositionally biased region" description="Low complexity" evidence="1">
    <location>
        <begin position="126"/>
        <end position="144"/>
    </location>
</feature>
<sequence>MKPLFESNAAQLGACPARGATLRPSAARGGPRRLRQVLGALVVTAGLGVAAPPANALDVNQASAQQLEGIRGIGPRTAEIIVGERERGGRFDSFEDLAERVRGIGLKKAQALESAGLQVGPGGAASAGAGAVARASSGANNAKPADAKPDIAKPAAKTAAAKPAKPATPGAKPAASKAQASSRP</sequence>
<organism evidence="3 4">
    <name type="scientific">Achromobacter marplatensis</name>
    <dbReference type="NCBI Taxonomy" id="470868"/>
    <lineage>
        <taxon>Bacteria</taxon>
        <taxon>Pseudomonadati</taxon>
        <taxon>Pseudomonadota</taxon>
        <taxon>Betaproteobacteria</taxon>
        <taxon>Burkholderiales</taxon>
        <taxon>Alcaligenaceae</taxon>
        <taxon>Achromobacter</taxon>
    </lineage>
</organism>
<comment type="caution">
    <text evidence="3">The sequence shown here is derived from an EMBL/GenBank/DDBJ whole genome shotgun (WGS) entry which is preliminary data.</text>
</comment>
<dbReference type="Pfam" id="PF12836">
    <property type="entry name" value="HHH_3"/>
    <property type="match status" value="1"/>
</dbReference>
<feature type="compositionally biased region" description="Low complexity" evidence="1">
    <location>
        <begin position="152"/>
        <end position="184"/>
    </location>
</feature>
<feature type="domain" description="Helix-hairpin-helix DNA-binding motif class 1" evidence="2">
    <location>
        <begin position="96"/>
        <end position="115"/>
    </location>
</feature>
<dbReference type="InterPro" id="IPR051675">
    <property type="entry name" value="Endo/Exo/Phosphatase_dom_1"/>
</dbReference>
<keyword evidence="4" id="KW-1185">Reference proteome</keyword>
<dbReference type="Gene3D" id="1.10.150.280">
    <property type="entry name" value="AF1531-like domain"/>
    <property type="match status" value="1"/>
</dbReference>
<evidence type="ECO:0000313" key="4">
    <source>
        <dbReference type="Proteomes" id="UP000252124"/>
    </source>
</evidence>
<dbReference type="GeneID" id="99734644"/>
<name>A0ABX9GFW6_9BURK</name>
<dbReference type="InterPro" id="IPR003583">
    <property type="entry name" value="Hlx-hairpin-Hlx_DNA-bd_motif"/>
</dbReference>
<evidence type="ECO:0000259" key="2">
    <source>
        <dbReference type="SMART" id="SM00278"/>
    </source>
</evidence>
<evidence type="ECO:0000313" key="3">
    <source>
        <dbReference type="EMBL" id="RBP22998.1"/>
    </source>
</evidence>
<dbReference type="SMART" id="SM00278">
    <property type="entry name" value="HhH1"/>
    <property type="match status" value="2"/>
</dbReference>
<protein>
    <submittedName>
        <fullName evidence="3">Competence protein ComEA</fullName>
    </submittedName>
</protein>
<evidence type="ECO:0000256" key="1">
    <source>
        <dbReference type="SAM" id="MobiDB-lite"/>
    </source>
</evidence>
<dbReference type="PANTHER" id="PTHR21180:SF32">
    <property type="entry name" value="ENDONUCLEASE_EXONUCLEASE_PHOSPHATASE FAMILY DOMAIN-CONTAINING PROTEIN 1"/>
    <property type="match status" value="1"/>
</dbReference>
<gene>
    <name evidence="3" type="ORF">DFP87_102744</name>
</gene>
<dbReference type="EMBL" id="QNRM01000002">
    <property type="protein sequence ID" value="RBP22998.1"/>
    <property type="molecule type" value="Genomic_DNA"/>
</dbReference>